<dbReference type="STRING" id="1045774.SAMN05421872_10740"/>
<evidence type="ECO:0000256" key="1">
    <source>
        <dbReference type="SAM" id="Phobius"/>
    </source>
</evidence>
<feature type="transmembrane region" description="Helical" evidence="1">
    <location>
        <begin position="12"/>
        <end position="34"/>
    </location>
</feature>
<evidence type="ECO:0008006" key="4">
    <source>
        <dbReference type="Google" id="ProtNLM"/>
    </source>
</evidence>
<organism evidence="2 3">
    <name type="scientific">Nocardioides lianchengensis</name>
    <dbReference type="NCBI Taxonomy" id="1045774"/>
    <lineage>
        <taxon>Bacteria</taxon>
        <taxon>Bacillati</taxon>
        <taxon>Actinomycetota</taxon>
        <taxon>Actinomycetes</taxon>
        <taxon>Propionibacteriales</taxon>
        <taxon>Nocardioidaceae</taxon>
        <taxon>Nocardioides</taxon>
    </lineage>
</organism>
<dbReference type="EMBL" id="FMZM01000007">
    <property type="protein sequence ID" value="SDD26921.1"/>
    <property type="molecule type" value="Genomic_DNA"/>
</dbReference>
<dbReference type="AlphaFoldDB" id="A0A1G6TCX8"/>
<proteinExistence type="predicted"/>
<dbReference type="Proteomes" id="UP000199034">
    <property type="component" value="Unassembled WGS sequence"/>
</dbReference>
<accession>A0A1G6TCX8</accession>
<evidence type="ECO:0000313" key="3">
    <source>
        <dbReference type="Proteomes" id="UP000199034"/>
    </source>
</evidence>
<gene>
    <name evidence="2" type="ORF">SAMN05421872_10740</name>
</gene>
<protein>
    <recommendedName>
        <fullName evidence="4">DUF4229 domain-containing protein</fullName>
    </recommendedName>
</protein>
<feature type="transmembrane region" description="Helical" evidence="1">
    <location>
        <begin position="40"/>
        <end position="61"/>
    </location>
</feature>
<sequence>MTIYPGGVKEFWVYTGLRLALFVASLAVVFSAWLLIAGEANILVCVVIAFVVSGIGSYFLLERQRLALAQHVEARATRATARFEEMKTKEDVD</sequence>
<keyword evidence="1" id="KW-1133">Transmembrane helix</keyword>
<dbReference type="InterPro" id="IPR025323">
    <property type="entry name" value="DUF4229"/>
</dbReference>
<evidence type="ECO:0000313" key="2">
    <source>
        <dbReference type="EMBL" id="SDD26921.1"/>
    </source>
</evidence>
<keyword evidence="3" id="KW-1185">Reference proteome</keyword>
<keyword evidence="1" id="KW-0812">Transmembrane</keyword>
<dbReference type="Pfam" id="PF14012">
    <property type="entry name" value="DUF4229"/>
    <property type="match status" value="1"/>
</dbReference>
<keyword evidence="1" id="KW-0472">Membrane</keyword>
<name>A0A1G6TCX8_9ACTN</name>
<reference evidence="2 3" key="1">
    <citation type="submission" date="2016-10" db="EMBL/GenBank/DDBJ databases">
        <authorList>
            <person name="de Groot N.N."/>
        </authorList>
    </citation>
    <scope>NUCLEOTIDE SEQUENCE [LARGE SCALE GENOMIC DNA]</scope>
    <source>
        <strain evidence="2 3">CGMCC 4.6858</strain>
    </source>
</reference>